<dbReference type="EMBL" id="JBDJPC010000011">
    <property type="protein sequence ID" value="KAL1489593.1"/>
    <property type="molecule type" value="Genomic_DNA"/>
</dbReference>
<proteinExistence type="predicted"/>
<evidence type="ECO:0000313" key="1">
    <source>
        <dbReference type="EMBL" id="KAL1489593.1"/>
    </source>
</evidence>
<accession>A0ABD1E4H8</accession>
<name>A0ABD1E4H8_HYPHA</name>
<dbReference type="AlphaFoldDB" id="A0ABD1E4H8"/>
<organism evidence="1 2">
    <name type="scientific">Hypothenemus hampei</name>
    <name type="common">Coffee berry borer</name>
    <dbReference type="NCBI Taxonomy" id="57062"/>
    <lineage>
        <taxon>Eukaryota</taxon>
        <taxon>Metazoa</taxon>
        <taxon>Ecdysozoa</taxon>
        <taxon>Arthropoda</taxon>
        <taxon>Hexapoda</taxon>
        <taxon>Insecta</taxon>
        <taxon>Pterygota</taxon>
        <taxon>Neoptera</taxon>
        <taxon>Endopterygota</taxon>
        <taxon>Coleoptera</taxon>
        <taxon>Polyphaga</taxon>
        <taxon>Cucujiformia</taxon>
        <taxon>Curculionidae</taxon>
        <taxon>Scolytinae</taxon>
        <taxon>Hypothenemus</taxon>
    </lineage>
</organism>
<gene>
    <name evidence="1" type="ORF">ABEB36_013542</name>
</gene>
<sequence>MGRHDIECSVDKEKLYKNNKQRCVDNTVTSRKWTVLKNLVKTYNEEIRPAASPTNLKCFDEKIRTTINNSADILKNRRVSAPPSEELQPGSTVANIIDSTFTSPSNSTELALQTESFTRRRSLGRTLSISSTTSEEDLLQVTIVSAPDKEELQSLQRKGLQKPTPL</sequence>
<dbReference type="Proteomes" id="UP001566132">
    <property type="component" value="Unassembled WGS sequence"/>
</dbReference>
<reference evidence="1 2" key="1">
    <citation type="submission" date="2024-05" db="EMBL/GenBank/DDBJ databases">
        <title>Genetic variation in Jamaican populations of the coffee berry borer (Hypothenemus hampei).</title>
        <authorList>
            <person name="Errbii M."/>
            <person name="Myrie A."/>
        </authorList>
    </citation>
    <scope>NUCLEOTIDE SEQUENCE [LARGE SCALE GENOMIC DNA]</scope>
    <source>
        <strain evidence="1">JA-Hopewell-2020-01-JO</strain>
        <tissue evidence="1">Whole body</tissue>
    </source>
</reference>
<evidence type="ECO:0000313" key="2">
    <source>
        <dbReference type="Proteomes" id="UP001566132"/>
    </source>
</evidence>
<comment type="caution">
    <text evidence="1">The sequence shown here is derived from an EMBL/GenBank/DDBJ whole genome shotgun (WGS) entry which is preliminary data.</text>
</comment>
<protein>
    <submittedName>
        <fullName evidence="1">Uncharacterized protein</fullName>
    </submittedName>
</protein>
<keyword evidence="2" id="KW-1185">Reference proteome</keyword>